<organism evidence="2 3">
    <name type="scientific">Coniosporium apollinis</name>
    <dbReference type="NCBI Taxonomy" id="61459"/>
    <lineage>
        <taxon>Eukaryota</taxon>
        <taxon>Fungi</taxon>
        <taxon>Dikarya</taxon>
        <taxon>Ascomycota</taxon>
        <taxon>Pezizomycotina</taxon>
        <taxon>Dothideomycetes</taxon>
        <taxon>Dothideomycetes incertae sedis</taxon>
        <taxon>Coniosporium</taxon>
    </lineage>
</organism>
<feature type="compositionally biased region" description="Basic residues" evidence="1">
    <location>
        <begin position="1"/>
        <end position="12"/>
    </location>
</feature>
<gene>
    <name evidence="2" type="primary">UTP22_2</name>
    <name evidence="2" type="ORF">H2201_003425</name>
</gene>
<protein>
    <submittedName>
        <fullName evidence="2">U3 snoRNP protein</fullName>
    </submittedName>
</protein>
<dbReference type="Gene3D" id="1.10.1410.10">
    <property type="match status" value="1"/>
</dbReference>
<dbReference type="Proteomes" id="UP001172684">
    <property type="component" value="Unassembled WGS sequence"/>
</dbReference>
<proteinExistence type="predicted"/>
<feature type="compositionally biased region" description="Acidic residues" evidence="1">
    <location>
        <begin position="57"/>
        <end position="88"/>
    </location>
</feature>
<name>A0ABQ9P284_9PEZI</name>
<evidence type="ECO:0000313" key="3">
    <source>
        <dbReference type="Proteomes" id="UP001172684"/>
    </source>
</evidence>
<reference evidence="2" key="1">
    <citation type="submission" date="2022-10" db="EMBL/GenBank/DDBJ databases">
        <title>Culturing micro-colonial fungi from biological soil crusts in the Mojave desert and describing Neophaeococcomyces mojavensis, and introducing the new genera and species Taxawa tesnikishii.</title>
        <authorList>
            <person name="Kurbessoian T."/>
            <person name="Stajich J.E."/>
        </authorList>
    </citation>
    <scope>NUCLEOTIDE SEQUENCE</scope>
    <source>
        <strain evidence="2">TK_1</strain>
    </source>
</reference>
<feature type="compositionally biased region" description="Polar residues" evidence="1">
    <location>
        <begin position="104"/>
        <end position="113"/>
    </location>
</feature>
<sequence length="180" mass="19507">MAPPALKRRKLSHSLNEDDGSLAQPPSADTSGTSDDEDIPSDASNADLGSVATSSQADEDEEMVEDDADGHDEEEGSAEEEDDLEDEEQSKPAPQKVGKAKPSNGHQHTQRANGFQGEGYTGEVYKSNLFKLQVDELLQRVRPRHGKKEAPAEDALRTLKGIIERIPDREPQNASAFGSL</sequence>
<comment type="caution">
    <text evidence="2">The sequence shown here is derived from an EMBL/GenBank/DDBJ whole genome shotgun (WGS) entry which is preliminary data.</text>
</comment>
<dbReference type="EMBL" id="JAPDRL010000019">
    <property type="protein sequence ID" value="KAJ9666502.1"/>
    <property type="molecule type" value="Genomic_DNA"/>
</dbReference>
<accession>A0ABQ9P284</accession>
<keyword evidence="3" id="KW-1185">Reference proteome</keyword>
<evidence type="ECO:0000313" key="2">
    <source>
        <dbReference type="EMBL" id="KAJ9666502.1"/>
    </source>
</evidence>
<evidence type="ECO:0000256" key="1">
    <source>
        <dbReference type="SAM" id="MobiDB-lite"/>
    </source>
</evidence>
<feature type="region of interest" description="Disordered" evidence="1">
    <location>
        <begin position="1"/>
        <end position="120"/>
    </location>
</feature>